<name>A0A1M3TDL0_ASPLC</name>
<sequence>MRFPLSIQVAGPEVALPMADSQLDYWKGLTHEPMNLAPNRAVGLATQHPTKKCIFYRRRCDRVELGGLSFLSGDHTEEVEAFGGF</sequence>
<dbReference type="EMBL" id="KV878244">
    <property type="protein sequence ID" value="OJZ84809.1"/>
    <property type="molecule type" value="Genomic_DNA"/>
</dbReference>
<gene>
    <name evidence="1" type="ORF">ASPFODRAFT_48954</name>
</gene>
<dbReference type="AlphaFoldDB" id="A0A1M3TDL0"/>
<reference evidence="2" key="1">
    <citation type="journal article" date="2017" name="Genome Biol.">
        <title>Comparative genomics reveals high biological diversity and specific adaptations in the industrially and medically important fungal genus Aspergillus.</title>
        <authorList>
            <person name="de Vries R.P."/>
            <person name="Riley R."/>
            <person name="Wiebenga A."/>
            <person name="Aguilar-Osorio G."/>
            <person name="Amillis S."/>
            <person name="Uchima C.A."/>
            <person name="Anderluh G."/>
            <person name="Asadollahi M."/>
            <person name="Askin M."/>
            <person name="Barry K."/>
            <person name="Battaglia E."/>
            <person name="Bayram O."/>
            <person name="Benocci T."/>
            <person name="Braus-Stromeyer S.A."/>
            <person name="Caldana C."/>
            <person name="Canovas D."/>
            <person name="Cerqueira G.C."/>
            <person name="Chen F."/>
            <person name="Chen W."/>
            <person name="Choi C."/>
            <person name="Clum A."/>
            <person name="Dos Santos R.A."/>
            <person name="Damasio A.R."/>
            <person name="Diallinas G."/>
            <person name="Emri T."/>
            <person name="Fekete E."/>
            <person name="Flipphi M."/>
            <person name="Freyberg S."/>
            <person name="Gallo A."/>
            <person name="Gournas C."/>
            <person name="Habgood R."/>
            <person name="Hainaut M."/>
            <person name="Harispe M.L."/>
            <person name="Henrissat B."/>
            <person name="Hilden K.S."/>
            <person name="Hope R."/>
            <person name="Hossain A."/>
            <person name="Karabika E."/>
            <person name="Karaffa L."/>
            <person name="Karanyi Z."/>
            <person name="Krasevec N."/>
            <person name="Kuo A."/>
            <person name="Kusch H."/>
            <person name="LaButti K."/>
            <person name="Lagendijk E.L."/>
            <person name="Lapidus A."/>
            <person name="Levasseur A."/>
            <person name="Lindquist E."/>
            <person name="Lipzen A."/>
            <person name="Logrieco A.F."/>
            <person name="MacCabe A."/>
            <person name="Maekelae M.R."/>
            <person name="Malavazi I."/>
            <person name="Melin P."/>
            <person name="Meyer V."/>
            <person name="Mielnichuk N."/>
            <person name="Miskei M."/>
            <person name="Molnar A.P."/>
            <person name="Mule G."/>
            <person name="Ngan C.Y."/>
            <person name="Orejas M."/>
            <person name="Orosz E."/>
            <person name="Ouedraogo J.P."/>
            <person name="Overkamp K.M."/>
            <person name="Park H.-S."/>
            <person name="Perrone G."/>
            <person name="Piumi F."/>
            <person name="Punt P.J."/>
            <person name="Ram A.F."/>
            <person name="Ramon A."/>
            <person name="Rauscher S."/>
            <person name="Record E."/>
            <person name="Riano-Pachon D.M."/>
            <person name="Robert V."/>
            <person name="Roehrig J."/>
            <person name="Ruller R."/>
            <person name="Salamov A."/>
            <person name="Salih N.S."/>
            <person name="Samson R.A."/>
            <person name="Sandor E."/>
            <person name="Sanguinetti M."/>
            <person name="Schuetze T."/>
            <person name="Sepcic K."/>
            <person name="Shelest E."/>
            <person name="Sherlock G."/>
            <person name="Sophianopoulou V."/>
            <person name="Squina F.M."/>
            <person name="Sun H."/>
            <person name="Susca A."/>
            <person name="Todd R.B."/>
            <person name="Tsang A."/>
            <person name="Unkles S.E."/>
            <person name="van de Wiele N."/>
            <person name="van Rossen-Uffink D."/>
            <person name="Oliveira J.V."/>
            <person name="Vesth T.C."/>
            <person name="Visser J."/>
            <person name="Yu J.-H."/>
            <person name="Zhou M."/>
            <person name="Andersen M.R."/>
            <person name="Archer D.B."/>
            <person name="Baker S.E."/>
            <person name="Benoit I."/>
            <person name="Brakhage A.A."/>
            <person name="Braus G.H."/>
            <person name="Fischer R."/>
            <person name="Frisvad J.C."/>
            <person name="Goldman G.H."/>
            <person name="Houbraken J."/>
            <person name="Oakley B."/>
            <person name="Pocsi I."/>
            <person name="Scazzocchio C."/>
            <person name="Seiboth B."/>
            <person name="vanKuyk P.A."/>
            <person name="Wortman J."/>
            <person name="Dyer P.S."/>
            <person name="Grigoriev I.V."/>
        </authorList>
    </citation>
    <scope>NUCLEOTIDE SEQUENCE [LARGE SCALE GENOMIC DNA]</scope>
    <source>
        <strain evidence="2">CBS 106.47</strain>
    </source>
</reference>
<accession>A0A1M3TDL0</accession>
<dbReference type="Proteomes" id="UP000184063">
    <property type="component" value="Unassembled WGS sequence"/>
</dbReference>
<evidence type="ECO:0000313" key="2">
    <source>
        <dbReference type="Proteomes" id="UP000184063"/>
    </source>
</evidence>
<protein>
    <submittedName>
        <fullName evidence="1">Uncharacterized protein</fullName>
    </submittedName>
</protein>
<evidence type="ECO:0000313" key="1">
    <source>
        <dbReference type="EMBL" id="OJZ84809.1"/>
    </source>
</evidence>
<organism evidence="1 2">
    <name type="scientific">Aspergillus luchuensis (strain CBS 106.47)</name>
    <dbReference type="NCBI Taxonomy" id="1137211"/>
    <lineage>
        <taxon>Eukaryota</taxon>
        <taxon>Fungi</taxon>
        <taxon>Dikarya</taxon>
        <taxon>Ascomycota</taxon>
        <taxon>Pezizomycotina</taxon>
        <taxon>Eurotiomycetes</taxon>
        <taxon>Eurotiomycetidae</taxon>
        <taxon>Eurotiales</taxon>
        <taxon>Aspergillaceae</taxon>
        <taxon>Aspergillus</taxon>
        <taxon>Aspergillus subgen. Circumdati</taxon>
    </lineage>
</organism>
<dbReference type="VEuPathDB" id="FungiDB:ASPFODRAFT_48954"/>
<proteinExistence type="predicted"/>